<feature type="compositionally biased region" description="Polar residues" evidence="1">
    <location>
        <begin position="131"/>
        <end position="141"/>
    </location>
</feature>
<evidence type="ECO:0000256" key="1">
    <source>
        <dbReference type="SAM" id="MobiDB-lite"/>
    </source>
</evidence>
<evidence type="ECO:0000313" key="3">
    <source>
        <dbReference type="Proteomes" id="UP000680348"/>
    </source>
</evidence>
<name>A0A942E8K2_9HYPH</name>
<dbReference type="EMBL" id="JAGWCR010000025">
    <property type="protein sequence ID" value="MBS3652410.1"/>
    <property type="molecule type" value="Genomic_DNA"/>
</dbReference>
<feature type="compositionally biased region" description="Basic and acidic residues" evidence="1">
    <location>
        <begin position="116"/>
        <end position="126"/>
    </location>
</feature>
<comment type="caution">
    <text evidence="2">The sequence shown here is derived from an EMBL/GenBank/DDBJ whole genome shotgun (WGS) entry which is preliminary data.</text>
</comment>
<reference evidence="2" key="1">
    <citation type="submission" date="2021-04" db="EMBL/GenBank/DDBJ databases">
        <title>Pseudaminobacter soli sp. nov., isolated from paddy soil contaminated by heavy metals.</title>
        <authorList>
            <person name="Zhang K."/>
        </authorList>
    </citation>
    <scope>NUCLEOTIDE SEQUENCE</scope>
    <source>
        <strain evidence="2">19-2017</strain>
    </source>
</reference>
<sequence>MSTAVPQWAVSQLARAIILDAPPVASGKFNGGAKAPDGTLEPAARNGEPVEIADALGQVTDHHLAADQPETAIAVGVLCPIGGQDTCAMQVIVHEAVDRNHRCGNRTPVGPIVASRTHDPRQHHAGELSGDTPNGNEQRNQGLAPYNRGRQLAFAHRQHLIDEGDKVAAAAIDLHHVGRHYDHVTSSRVSTEQ</sequence>
<gene>
    <name evidence="2" type="ORF">KEU06_27860</name>
</gene>
<protein>
    <submittedName>
        <fullName evidence="2">Uncharacterized protein</fullName>
    </submittedName>
</protein>
<dbReference type="Proteomes" id="UP000680348">
    <property type="component" value="Unassembled WGS sequence"/>
</dbReference>
<dbReference type="AlphaFoldDB" id="A0A942E8K2"/>
<proteinExistence type="predicted"/>
<accession>A0A942E8K2</accession>
<dbReference type="RefSeq" id="WP_188257964.1">
    <property type="nucleotide sequence ID" value="NZ_JABVCF010000025.1"/>
</dbReference>
<organism evidence="2 3">
    <name type="scientific">Pseudaminobacter soli</name>
    <name type="common">ex Zhang et al. 2022</name>
    <dbReference type="NCBI Taxonomy" id="2831468"/>
    <lineage>
        <taxon>Bacteria</taxon>
        <taxon>Pseudomonadati</taxon>
        <taxon>Pseudomonadota</taxon>
        <taxon>Alphaproteobacteria</taxon>
        <taxon>Hyphomicrobiales</taxon>
        <taxon>Phyllobacteriaceae</taxon>
        <taxon>Pseudaminobacter</taxon>
    </lineage>
</organism>
<evidence type="ECO:0000313" key="2">
    <source>
        <dbReference type="EMBL" id="MBS3652410.1"/>
    </source>
</evidence>
<keyword evidence="3" id="KW-1185">Reference proteome</keyword>
<feature type="region of interest" description="Disordered" evidence="1">
    <location>
        <begin position="111"/>
        <end position="143"/>
    </location>
</feature>